<dbReference type="AlphaFoldDB" id="A0A9P6HQB1"/>
<reference evidence="6" key="1">
    <citation type="journal article" date="2020" name="Nat. Commun.">
        <title>Large-scale genome sequencing of mycorrhizal fungi provides insights into the early evolution of symbiotic traits.</title>
        <authorList>
            <person name="Miyauchi S."/>
            <person name="Kiss E."/>
            <person name="Kuo A."/>
            <person name="Drula E."/>
            <person name="Kohler A."/>
            <person name="Sanchez-Garcia M."/>
            <person name="Morin E."/>
            <person name="Andreopoulos B."/>
            <person name="Barry K.W."/>
            <person name="Bonito G."/>
            <person name="Buee M."/>
            <person name="Carver A."/>
            <person name="Chen C."/>
            <person name="Cichocki N."/>
            <person name="Clum A."/>
            <person name="Culley D."/>
            <person name="Crous P.W."/>
            <person name="Fauchery L."/>
            <person name="Girlanda M."/>
            <person name="Hayes R.D."/>
            <person name="Keri Z."/>
            <person name="LaButti K."/>
            <person name="Lipzen A."/>
            <person name="Lombard V."/>
            <person name="Magnuson J."/>
            <person name="Maillard F."/>
            <person name="Murat C."/>
            <person name="Nolan M."/>
            <person name="Ohm R.A."/>
            <person name="Pangilinan J."/>
            <person name="Pereira M.F."/>
            <person name="Perotto S."/>
            <person name="Peter M."/>
            <person name="Pfister S."/>
            <person name="Riley R."/>
            <person name="Sitrit Y."/>
            <person name="Stielow J.B."/>
            <person name="Szollosi G."/>
            <person name="Zifcakova L."/>
            <person name="Stursova M."/>
            <person name="Spatafora J.W."/>
            <person name="Tedersoo L."/>
            <person name="Vaario L.M."/>
            <person name="Yamada A."/>
            <person name="Yan M."/>
            <person name="Wang P."/>
            <person name="Xu J."/>
            <person name="Bruns T."/>
            <person name="Baldrian P."/>
            <person name="Vilgalys R."/>
            <person name="Dunand C."/>
            <person name="Henrissat B."/>
            <person name="Grigoriev I.V."/>
            <person name="Hibbett D."/>
            <person name="Nagy L.G."/>
            <person name="Martin F.M."/>
        </authorList>
    </citation>
    <scope>NUCLEOTIDE SEQUENCE</scope>
    <source>
        <strain evidence="6">UH-Tt-Lm1</strain>
    </source>
</reference>
<keyword evidence="2" id="KW-0255">Endonuclease</keyword>
<dbReference type="PANTHER" id="PTHR42104:SF2">
    <property type="entry name" value="GUANYL-SPECIFIC RIBONUCLEASE, PUTATIVE (AFU_ORTHOLOGUE AFUA_4G01200)-RELATED"/>
    <property type="match status" value="1"/>
</dbReference>
<sequence length="187" mass="19913">MSGNGHLRHTRRWCSARAVTGVLQELSLEFCKNCRWSSIRETPGPQKPGIAFLRTPIPILTGIMQFRLIALLTLAIASVNGAAHHKRSRTCTCASQSYTASATQDAITKAGSGPFAGFPHQFKNHEGFTFSCSGTAFAEFPILASGALFNGSTSPGPDRVVWDNSGDFCGCITHTGASGGKFLQCTS</sequence>
<dbReference type="InterPro" id="IPR000026">
    <property type="entry name" value="N1-like"/>
</dbReference>
<dbReference type="EMBL" id="WIUZ02000002">
    <property type="protein sequence ID" value="KAF9790605.1"/>
    <property type="molecule type" value="Genomic_DNA"/>
</dbReference>
<keyword evidence="4" id="KW-1015">Disulfide bond</keyword>
<gene>
    <name evidence="6" type="ORF">BJ322DRAFT_1208063</name>
</gene>
<dbReference type="Gene3D" id="3.10.450.30">
    <property type="entry name" value="Microbial ribonucleases"/>
    <property type="match status" value="1"/>
</dbReference>
<dbReference type="InterPro" id="IPR016191">
    <property type="entry name" value="Ribonuclease/ribotoxin"/>
</dbReference>
<protein>
    <submittedName>
        <fullName evidence="6">Ribonuclease/ribotoxin</fullName>
    </submittedName>
</protein>
<keyword evidence="3" id="KW-0378">Hydrolase</keyword>
<keyword evidence="5" id="KW-0456">Lyase</keyword>
<name>A0A9P6HQB1_9AGAM</name>
<dbReference type="SUPFAM" id="SSF53933">
    <property type="entry name" value="Microbial ribonucleases"/>
    <property type="match status" value="1"/>
</dbReference>
<dbReference type="OrthoDB" id="5425539at2759"/>
<dbReference type="GO" id="GO:0003723">
    <property type="term" value="F:RNA binding"/>
    <property type="evidence" value="ECO:0007669"/>
    <property type="project" value="InterPro"/>
</dbReference>
<dbReference type="GO" id="GO:0004521">
    <property type="term" value="F:RNA endonuclease activity"/>
    <property type="evidence" value="ECO:0007669"/>
    <property type="project" value="InterPro"/>
</dbReference>
<dbReference type="GO" id="GO:0016787">
    <property type="term" value="F:hydrolase activity"/>
    <property type="evidence" value="ECO:0007669"/>
    <property type="project" value="UniProtKB-KW"/>
</dbReference>
<dbReference type="PANTHER" id="PTHR42104">
    <property type="entry name" value="EXTRACELLULAR GUANYL-SPECIFIC RIBONUCLEASE RNTA (AFU_ORTHOLOGUE AFUA_4G03230)"/>
    <property type="match status" value="1"/>
</dbReference>
<accession>A0A9P6HQB1</accession>
<evidence type="ECO:0000313" key="6">
    <source>
        <dbReference type="EMBL" id="KAF9790605.1"/>
    </source>
</evidence>
<evidence type="ECO:0000256" key="5">
    <source>
        <dbReference type="ARBA" id="ARBA00023239"/>
    </source>
</evidence>
<keyword evidence="1" id="KW-0540">Nuclease</keyword>
<dbReference type="GO" id="GO:0016829">
    <property type="term" value="F:lyase activity"/>
    <property type="evidence" value="ECO:0007669"/>
    <property type="project" value="UniProtKB-KW"/>
</dbReference>
<evidence type="ECO:0000256" key="2">
    <source>
        <dbReference type="ARBA" id="ARBA00022759"/>
    </source>
</evidence>
<keyword evidence="7" id="KW-1185">Reference proteome</keyword>
<evidence type="ECO:0000313" key="7">
    <source>
        <dbReference type="Proteomes" id="UP000736335"/>
    </source>
</evidence>
<proteinExistence type="predicted"/>
<dbReference type="Pfam" id="PF00545">
    <property type="entry name" value="Ribonuclease"/>
    <property type="match status" value="1"/>
</dbReference>
<reference evidence="6" key="2">
    <citation type="submission" date="2020-11" db="EMBL/GenBank/DDBJ databases">
        <authorList>
            <consortium name="DOE Joint Genome Institute"/>
            <person name="Kuo A."/>
            <person name="Miyauchi S."/>
            <person name="Kiss E."/>
            <person name="Drula E."/>
            <person name="Kohler A."/>
            <person name="Sanchez-Garcia M."/>
            <person name="Andreopoulos B."/>
            <person name="Barry K.W."/>
            <person name="Bonito G."/>
            <person name="Buee M."/>
            <person name="Carver A."/>
            <person name="Chen C."/>
            <person name="Cichocki N."/>
            <person name="Clum A."/>
            <person name="Culley D."/>
            <person name="Crous P.W."/>
            <person name="Fauchery L."/>
            <person name="Girlanda M."/>
            <person name="Hayes R."/>
            <person name="Keri Z."/>
            <person name="Labutti K."/>
            <person name="Lipzen A."/>
            <person name="Lombard V."/>
            <person name="Magnuson J."/>
            <person name="Maillard F."/>
            <person name="Morin E."/>
            <person name="Murat C."/>
            <person name="Nolan M."/>
            <person name="Ohm R."/>
            <person name="Pangilinan J."/>
            <person name="Pereira M."/>
            <person name="Perotto S."/>
            <person name="Peter M."/>
            <person name="Riley R."/>
            <person name="Sitrit Y."/>
            <person name="Stielow B."/>
            <person name="Szollosi G."/>
            <person name="Zifcakova L."/>
            <person name="Stursova M."/>
            <person name="Spatafora J.W."/>
            <person name="Tedersoo L."/>
            <person name="Vaario L.-M."/>
            <person name="Yamada A."/>
            <person name="Yan M."/>
            <person name="Wang P."/>
            <person name="Xu J."/>
            <person name="Bruns T."/>
            <person name="Baldrian P."/>
            <person name="Vilgalys R."/>
            <person name="Henrissat B."/>
            <person name="Grigoriev I.V."/>
            <person name="Hibbett D."/>
            <person name="Nagy L.G."/>
            <person name="Martin F.M."/>
        </authorList>
    </citation>
    <scope>NUCLEOTIDE SEQUENCE</scope>
    <source>
        <strain evidence="6">UH-Tt-Lm1</strain>
    </source>
</reference>
<evidence type="ECO:0000256" key="3">
    <source>
        <dbReference type="ARBA" id="ARBA00022801"/>
    </source>
</evidence>
<evidence type="ECO:0000256" key="1">
    <source>
        <dbReference type="ARBA" id="ARBA00022722"/>
    </source>
</evidence>
<evidence type="ECO:0000256" key="4">
    <source>
        <dbReference type="ARBA" id="ARBA00023157"/>
    </source>
</evidence>
<dbReference type="Proteomes" id="UP000736335">
    <property type="component" value="Unassembled WGS sequence"/>
</dbReference>
<organism evidence="6 7">
    <name type="scientific">Thelephora terrestris</name>
    <dbReference type="NCBI Taxonomy" id="56493"/>
    <lineage>
        <taxon>Eukaryota</taxon>
        <taxon>Fungi</taxon>
        <taxon>Dikarya</taxon>
        <taxon>Basidiomycota</taxon>
        <taxon>Agaricomycotina</taxon>
        <taxon>Agaricomycetes</taxon>
        <taxon>Thelephorales</taxon>
        <taxon>Thelephoraceae</taxon>
        <taxon>Thelephora</taxon>
    </lineage>
</organism>
<comment type="caution">
    <text evidence="6">The sequence shown here is derived from an EMBL/GenBank/DDBJ whole genome shotgun (WGS) entry which is preliminary data.</text>
</comment>